<feature type="compositionally biased region" description="Low complexity" evidence="1">
    <location>
        <begin position="416"/>
        <end position="428"/>
    </location>
</feature>
<feature type="compositionally biased region" description="Low complexity" evidence="1">
    <location>
        <begin position="297"/>
        <end position="310"/>
    </location>
</feature>
<feature type="region of interest" description="Disordered" evidence="1">
    <location>
        <begin position="117"/>
        <end position="149"/>
    </location>
</feature>
<feature type="region of interest" description="Disordered" evidence="1">
    <location>
        <begin position="296"/>
        <end position="319"/>
    </location>
</feature>
<feature type="region of interest" description="Disordered" evidence="1">
    <location>
        <begin position="175"/>
        <end position="198"/>
    </location>
</feature>
<feature type="region of interest" description="Disordered" evidence="1">
    <location>
        <begin position="527"/>
        <end position="572"/>
    </location>
</feature>
<feature type="compositionally biased region" description="Low complexity" evidence="1">
    <location>
        <begin position="360"/>
        <end position="371"/>
    </location>
</feature>
<dbReference type="InParanoid" id="A0A067M8Z7"/>
<reference evidence="3" key="1">
    <citation type="journal article" date="2014" name="Proc. Natl. Acad. Sci. U.S.A.">
        <title>Extensive sampling of basidiomycete genomes demonstrates inadequacy of the white-rot/brown-rot paradigm for wood decay fungi.</title>
        <authorList>
            <person name="Riley R."/>
            <person name="Salamov A.A."/>
            <person name="Brown D.W."/>
            <person name="Nagy L.G."/>
            <person name="Floudas D."/>
            <person name="Held B.W."/>
            <person name="Levasseur A."/>
            <person name="Lombard V."/>
            <person name="Morin E."/>
            <person name="Otillar R."/>
            <person name="Lindquist E.A."/>
            <person name="Sun H."/>
            <person name="LaButti K.M."/>
            <person name="Schmutz J."/>
            <person name="Jabbour D."/>
            <person name="Luo H."/>
            <person name="Baker S.E."/>
            <person name="Pisabarro A.G."/>
            <person name="Walton J.D."/>
            <person name="Blanchette R.A."/>
            <person name="Henrissat B."/>
            <person name="Martin F."/>
            <person name="Cullen D."/>
            <person name="Hibbett D.S."/>
            <person name="Grigoriev I.V."/>
        </authorList>
    </citation>
    <scope>NUCLEOTIDE SEQUENCE [LARGE SCALE GENOMIC DNA]</scope>
    <source>
        <strain evidence="3">FD-172 SS1</strain>
    </source>
</reference>
<feature type="compositionally biased region" description="Low complexity" evidence="1">
    <location>
        <begin position="701"/>
        <end position="714"/>
    </location>
</feature>
<feature type="compositionally biased region" description="Polar residues" evidence="1">
    <location>
        <begin position="440"/>
        <end position="449"/>
    </location>
</feature>
<name>A0A067M8Z7_BOTB1</name>
<dbReference type="Proteomes" id="UP000027195">
    <property type="component" value="Unassembled WGS sequence"/>
</dbReference>
<feature type="region of interest" description="Disordered" evidence="1">
    <location>
        <begin position="339"/>
        <end position="468"/>
    </location>
</feature>
<dbReference type="HOGENOM" id="CLU_327044_0_0_1"/>
<feature type="compositionally biased region" description="Basic residues" evidence="1">
    <location>
        <begin position="542"/>
        <end position="551"/>
    </location>
</feature>
<keyword evidence="3" id="KW-1185">Reference proteome</keyword>
<dbReference type="STRING" id="930990.A0A067M8Z7"/>
<feature type="compositionally biased region" description="Polar residues" evidence="1">
    <location>
        <begin position="136"/>
        <end position="149"/>
    </location>
</feature>
<feature type="compositionally biased region" description="Basic and acidic residues" evidence="1">
    <location>
        <begin position="557"/>
        <end position="572"/>
    </location>
</feature>
<sequence length="880" mass="93916">MDRLFCFGRPARPADQSRKLKPARRSFSLSPFSKHKPSPSVSDESSPLRLPSFSPEARPITEEKHFEDLRPESPGRTSAYAVLGSSAVTPTLASHSHDALPIHRLVTPSPLPLLPPTPPAHFRSFSASPKMPPVSPQSLRPVSTNANPLSRSDLIRKSRKLEQVLGETPHLNVRPPAEINFLSQPPTPSSPSLSPKLVRRNSTTLSTISFGDGRISIDTVSTALPDNGDLHPGMRQRTKSTGVFRKSMSSRAFHLGIGDATHDDGVPRAFSHDHPAIVSPKQPILNIVAFPLPAPSGPTTRPATATSATSDFTVSDRSQIRGESATAVCLERVPSSPRGEIGVSIVVPSDPRRAEGEGEAPGSGVSPSSGSKPHAERPDASPASISASAASLSPGDAGLRPEAESGDTQDSLRSVPQTQTQTPQSSSPDSHAQSPEPRPQTRTQMQNPRDSLHRDESFTLTPAQSQAQARALQLQKLARLRRRLGETRVPAQLVFSDWVPDDADAEADAGGALDGDAAVVPRPGARSAIDLGVKGGSTGRASSKRGKRGPKRVQTADPDHNERYKNAKKEKEGETVNGVRHASFEFPGEMKLSAKEKALNVRRAFKMAQVFGTPPPLSLLQISSAPAVPPLSFKYPEGSASKASLASLAYMLDHDRDSLFDLLSSVKPAEGAEEDEEPVDWPYERDGANRQSVVSTNITTAPGAGVGAGATPPTDANAATKPDDFQNRRRRAAKLSRFFGIGYHDLFSIMLHEQVSVTDTDTDGDDNDTVMVATPRCRSPFSSSGHFLRRSGDTVTAGAEAGVPIAIGGDDDDMEIDLPDGQVAVLRPKSAPGVLLVKGSVHEDASREIGKQREIGGGGKWGQVKPEDVQELLGKLRELK</sequence>
<feature type="region of interest" description="Disordered" evidence="1">
    <location>
        <begin position="701"/>
        <end position="723"/>
    </location>
</feature>
<protein>
    <submittedName>
        <fullName evidence="2">Uncharacterized protein</fullName>
    </submittedName>
</protein>
<dbReference type="AlphaFoldDB" id="A0A067M8Z7"/>
<accession>A0A067M8Z7</accession>
<organism evidence="2 3">
    <name type="scientific">Botryobasidium botryosum (strain FD-172 SS1)</name>
    <dbReference type="NCBI Taxonomy" id="930990"/>
    <lineage>
        <taxon>Eukaryota</taxon>
        <taxon>Fungi</taxon>
        <taxon>Dikarya</taxon>
        <taxon>Basidiomycota</taxon>
        <taxon>Agaricomycotina</taxon>
        <taxon>Agaricomycetes</taxon>
        <taxon>Cantharellales</taxon>
        <taxon>Botryobasidiaceae</taxon>
        <taxon>Botryobasidium</taxon>
    </lineage>
</organism>
<gene>
    <name evidence="2" type="ORF">BOTBODRAFT_48441</name>
</gene>
<dbReference type="EMBL" id="KL198096">
    <property type="protein sequence ID" value="KDQ08066.1"/>
    <property type="molecule type" value="Genomic_DNA"/>
</dbReference>
<evidence type="ECO:0000313" key="2">
    <source>
        <dbReference type="EMBL" id="KDQ08066.1"/>
    </source>
</evidence>
<proteinExistence type="predicted"/>
<evidence type="ECO:0000313" key="3">
    <source>
        <dbReference type="Proteomes" id="UP000027195"/>
    </source>
</evidence>
<feature type="region of interest" description="Disordered" evidence="1">
    <location>
        <begin position="1"/>
        <end position="77"/>
    </location>
</feature>
<feature type="compositionally biased region" description="Basic and acidic residues" evidence="1">
    <location>
        <begin position="59"/>
        <end position="73"/>
    </location>
</feature>
<feature type="compositionally biased region" description="Low complexity" evidence="1">
    <location>
        <begin position="380"/>
        <end position="393"/>
    </location>
</feature>
<feature type="compositionally biased region" description="Polar residues" evidence="1">
    <location>
        <begin position="406"/>
        <end position="415"/>
    </location>
</feature>
<evidence type="ECO:0000256" key="1">
    <source>
        <dbReference type="SAM" id="MobiDB-lite"/>
    </source>
</evidence>
<dbReference type="OrthoDB" id="3269550at2759"/>